<evidence type="ECO:0000313" key="1">
    <source>
        <dbReference type="EMBL" id="GAI11093.1"/>
    </source>
</evidence>
<organism evidence="1">
    <name type="scientific">marine sediment metagenome</name>
    <dbReference type="NCBI Taxonomy" id="412755"/>
    <lineage>
        <taxon>unclassified sequences</taxon>
        <taxon>metagenomes</taxon>
        <taxon>ecological metagenomes</taxon>
    </lineage>
</organism>
<proteinExistence type="predicted"/>
<name>X1KWL4_9ZZZZ</name>
<reference evidence="1" key="1">
    <citation type="journal article" date="2014" name="Front. Microbiol.">
        <title>High frequency of phylogenetically diverse reductive dehalogenase-homologous genes in deep subseafloor sedimentary metagenomes.</title>
        <authorList>
            <person name="Kawai M."/>
            <person name="Futagami T."/>
            <person name="Toyoda A."/>
            <person name="Takaki Y."/>
            <person name="Nishi S."/>
            <person name="Hori S."/>
            <person name="Arai W."/>
            <person name="Tsubouchi T."/>
            <person name="Morono Y."/>
            <person name="Uchiyama I."/>
            <person name="Ito T."/>
            <person name="Fujiyama A."/>
            <person name="Inagaki F."/>
            <person name="Takami H."/>
        </authorList>
    </citation>
    <scope>NUCLEOTIDE SEQUENCE</scope>
    <source>
        <strain evidence="1">Expedition CK06-06</strain>
    </source>
</reference>
<sequence length="162" mass="18328">MKTVVIYFSKTKNTKTIAGVIAKTLQTKAIPLNLITKKGRGTEEEREKEKKFFSRALAVGKKADFIVIGTPTSFQKAHSKITRFTRDVEAKNVALFCTYYNKVGTTLTDLETMLKNRNINVVGSLEIGNLKSGQFKELDKPTQNKYIKRATEFINRCESNLK</sequence>
<gene>
    <name evidence="1" type="ORF">S06H3_08753</name>
</gene>
<dbReference type="SUPFAM" id="SSF52218">
    <property type="entry name" value="Flavoproteins"/>
    <property type="match status" value="1"/>
</dbReference>
<dbReference type="AlphaFoldDB" id="X1KWL4"/>
<dbReference type="EMBL" id="BARV01003743">
    <property type="protein sequence ID" value="GAI11093.1"/>
    <property type="molecule type" value="Genomic_DNA"/>
</dbReference>
<protein>
    <recommendedName>
        <fullName evidence="2">Flavodoxin-like domain-containing protein</fullName>
    </recommendedName>
</protein>
<evidence type="ECO:0008006" key="2">
    <source>
        <dbReference type="Google" id="ProtNLM"/>
    </source>
</evidence>
<comment type="caution">
    <text evidence="1">The sequence shown here is derived from an EMBL/GenBank/DDBJ whole genome shotgun (WGS) entry which is preliminary data.</text>
</comment>
<accession>X1KWL4</accession>
<dbReference type="InterPro" id="IPR029039">
    <property type="entry name" value="Flavoprotein-like_sf"/>
</dbReference>
<dbReference type="Gene3D" id="3.40.50.360">
    <property type="match status" value="1"/>
</dbReference>